<evidence type="ECO:0000259" key="1">
    <source>
        <dbReference type="Pfam" id="PF09509"/>
    </source>
</evidence>
<proteinExistence type="predicted"/>
<name>A0A546X3L8_RHIRH</name>
<comment type="caution">
    <text evidence="2">The sequence shown here is derived from an EMBL/GenBank/DDBJ whole genome shotgun (WGS) entry which is preliminary data.</text>
</comment>
<dbReference type="InterPro" id="IPR012654">
    <property type="entry name" value="CHP02391"/>
</dbReference>
<evidence type="ECO:0000313" key="3">
    <source>
        <dbReference type="Proteomes" id="UP000315434"/>
    </source>
</evidence>
<accession>A0A546X3L8</accession>
<dbReference type="EMBL" id="SGNY01000013">
    <property type="protein sequence ID" value="TRA95351.1"/>
    <property type="molecule type" value="Genomic_DNA"/>
</dbReference>
<dbReference type="Pfam" id="PF09509">
    <property type="entry name" value="Hypoth_Ymh"/>
    <property type="match status" value="1"/>
</dbReference>
<gene>
    <name evidence="2" type="ORF">EXN68_26235</name>
</gene>
<dbReference type="OrthoDB" id="1863356at2"/>
<dbReference type="Proteomes" id="UP000315434">
    <property type="component" value="Unassembled WGS sequence"/>
</dbReference>
<evidence type="ECO:0000313" key="2">
    <source>
        <dbReference type="EMBL" id="TRA95351.1"/>
    </source>
</evidence>
<reference evidence="2 3" key="1">
    <citation type="journal article" date="2019" name="Appl. Microbiol. Biotechnol.">
        <title>Differential efficiency of wild type rhizogenic strains for rol gene transformation of plants.</title>
        <authorList>
            <person name="Desmet S."/>
            <person name="De Keyser E."/>
            <person name="Van Vaerenbergh J."/>
            <person name="Baeyen S."/>
            <person name="Van Huylenbroeck J."/>
            <person name="Geelen D."/>
            <person name="Dhooghe E."/>
        </authorList>
    </citation>
    <scope>NUCLEOTIDE SEQUENCE [LARGE SCALE GENOMIC DNA]</scope>
    <source>
        <strain evidence="2 3">GBBC3284</strain>
    </source>
</reference>
<feature type="domain" description="Conserved hypothetical protein CHP02391" evidence="1">
    <location>
        <begin position="16"/>
        <end position="67"/>
    </location>
</feature>
<dbReference type="AlphaFoldDB" id="A0A546X3L8"/>
<organism evidence="2 3">
    <name type="scientific">Rhizobium rhizogenes</name>
    <name type="common">Agrobacterium rhizogenes</name>
    <dbReference type="NCBI Taxonomy" id="359"/>
    <lineage>
        <taxon>Bacteria</taxon>
        <taxon>Pseudomonadati</taxon>
        <taxon>Pseudomonadota</taxon>
        <taxon>Alphaproteobacteria</taxon>
        <taxon>Hyphomicrobiales</taxon>
        <taxon>Rhizobiaceae</taxon>
        <taxon>Rhizobium/Agrobacterium group</taxon>
        <taxon>Rhizobium</taxon>
    </lineage>
</organism>
<protein>
    <submittedName>
        <fullName evidence="2">TIGR02391 family protein</fullName>
    </submittedName>
</protein>
<sequence length="107" mass="12177">MPALEGTFHAFNNRITDDGGVLVDRAFSGDAPMLAINELQSESEKGEQRGFSNLVKGTFSMFRNTTANLDRVQHCREEVWYEELERSVVATFTKSNRFLKTHYQEVG</sequence>
<dbReference type="NCBIfam" id="TIGR02391">
    <property type="entry name" value="hypoth_ymh"/>
    <property type="match status" value="1"/>
</dbReference>